<proteinExistence type="predicted"/>
<accession>A0A137P9M6</accession>
<evidence type="ECO:0000256" key="5">
    <source>
        <dbReference type="SAM" id="Phobius"/>
    </source>
</evidence>
<evidence type="ECO:0000313" key="7">
    <source>
        <dbReference type="EMBL" id="KXN71699.1"/>
    </source>
</evidence>
<feature type="transmembrane region" description="Helical" evidence="5">
    <location>
        <begin position="266"/>
        <end position="284"/>
    </location>
</feature>
<feature type="transmembrane region" description="Helical" evidence="5">
    <location>
        <begin position="226"/>
        <end position="246"/>
    </location>
</feature>
<keyword evidence="4 5" id="KW-0472">Membrane</keyword>
<name>A0A137P9M6_CONC2</name>
<dbReference type="AlphaFoldDB" id="A0A137P9M6"/>
<feature type="transmembrane region" description="Helical" evidence="5">
    <location>
        <begin position="146"/>
        <end position="164"/>
    </location>
</feature>
<evidence type="ECO:0000256" key="4">
    <source>
        <dbReference type="ARBA" id="ARBA00023136"/>
    </source>
</evidence>
<evidence type="ECO:0000256" key="1">
    <source>
        <dbReference type="ARBA" id="ARBA00004141"/>
    </source>
</evidence>
<sequence>MELNNQQDRLLDSMEVEDLDEEMRYVSQPLPSKKASHPWAPLIYTAIYVVVSLGTVLTNHAIFNTGNVFFPYPLTLTWFELALTFVILTLGSEINALLPSQRRLNIPEFEFEWQAVKSIFPIGLFHAMVLTSSMYCLKLMNSSLYSITRSSSILFTIVFCIAILKYRLPPVLTIAAFITMFGFAMIQSSQAEFSLGGIIIGTVSSALTGFYFVYLKNSISFLKNDVWKLFQYHTILSIIFLIIPLLLSGEIQEIANNSQWAHDYNVRGYILLSSFLGFLVQAATLNTLKVSNPVSFVIAVALKFALQGVLVNLAFHSPLYGLDIFGIVLTLLGGISYDWIDIQHTPIKNYYTTSSLDIFNLCQLYF</sequence>
<dbReference type="GO" id="GO:0016020">
    <property type="term" value="C:membrane"/>
    <property type="evidence" value="ECO:0007669"/>
    <property type="project" value="UniProtKB-SubCell"/>
</dbReference>
<feature type="transmembrane region" description="Helical" evidence="5">
    <location>
        <begin position="119"/>
        <end position="140"/>
    </location>
</feature>
<dbReference type="InterPro" id="IPR050186">
    <property type="entry name" value="TPT_transporter"/>
</dbReference>
<dbReference type="InterPro" id="IPR004853">
    <property type="entry name" value="Sugar_P_trans_dom"/>
</dbReference>
<evidence type="ECO:0000313" key="8">
    <source>
        <dbReference type="Proteomes" id="UP000070444"/>
    </source>
</evidence>
<protein>
    <recommendedName>
        <fullName evidence="6">Sugar phosphate transporter domain-containing protein</fullName>
    </recommendedName>
</protein>
<reference evidence="7 8" key="1">
    <citation type="journal article" date="2015" name="Genome Biol. Evol.">
        <title>Phylogenomic analyses indicate that early fungi evolved digesting cell walls of algal ancestors of land plants.</title>
        <authorList>
            <person name="Chang Y."/>
            <person name="Wang S."/>
            <person name="Sekimoto S."/>
            <person name="Aerts A.L."/>
            <person name="Choi C."/>
            <person name="Clum A."/>
            <person name="LaButti K.M."/>
            <person name="Lindquist E.A."/>
            <person name="Yee Ngan C."/>
            <person name="Ohm R.A."/>
            <person name="Salamov A.A."/>
            <person name="Grigoriev I.V."/>
            <person name="Spatafora J.W."/>
            <person name="Berbee M.L."/>
        </authorList>
    </citation>
    <scope>NUCLEOTIDE SEQUENCE [LARGE SCALE GENOMIC DNA]</scope>
    <source>
        <strain evidence="7 8">NRRL 28638</strain>
    </source>
</reference>
<dbReference type="Pfam" id="PF03151">
    <property type="entry name" value="TPT"/>
    <property type="match status" value="1"/>
</dbReference>
<dbReference type="OrthoDB" id="5547497at2759"/>
<dbReference type="Proteomes" id="UP000070444">
    <property type="component" value="Unassembled WGS sequence"/>
</dbReference>
<comment type="subcellular location">
    <subcellularLocation>
        <location evidence="1">Membrane</location>
        <topology evidence="1">Multi-pass membrane protein</topology>
    </subcellularLocation>
</comment>
<gene>
    <name evidence="7" type="ORF">CONCODRAFT_16721</name>
</gene>
<dbReference type="OMA" id="IRDSIMF"/>
<evidence type="ECO:0000256" key="3">
    <source>
        <dbReference type="ARBA" id="ARBA00022989"/>
    </source>
</evidence>
<organism evidence="7 8">
    <name type="scientific">Conidiobolus coronatus (strain ATCC 28846 / CBS 209.66 / NRRL 28638)</name>
    <name type="common">Delacroixia coronata</name>
    <dbReference type="NCBI Taxonomy" id="796925"/>
    <lineage>
        <taxon>Eukaryota</taxon>
        <taxon>Fungi</taxon>
        <taxon>Fungi incertae sedis</taxon>
        <taxon>Zoopagomycota</taxon>
        <taxon>Entomophthoromycotina</taxon>
        <taxon>Entomophthoromycetes</taxon>
        <taxon>Entomophthorales</taxon>
        <taxon>Ancylistaceae</taxon>
        <taxon>Conidiobolus</taxon>
    </lineage>
</organism>
<feature type="domain" description="Sugar phosphate transporter" evidence="6">
    <location>
        <begin position="44"/>
        <end position="337"/>
    </location>
</feature>
<dbReference type="PANTHER" id="PTHR11132">
    <property type="entry name" value="SOLUTE CARRIER FAMILY 35"/>
    <property type="match status" value="1"/>
</dbReference>
<feature type="transmembrane region" description="Helical" evidence="5">
    <location>
        <begin position="296"/>
        <end position="315"/>
    </location>
</feature>
<evidence type="ECO:0000256" key="2">
    <source>
        <dbReference type="ARBA" id="ARBA00022692"/>
    </source>
</evidence>
<dbReference type="EMBL" id="KQ964469">
    <property type="protein sequence ID" value="KXN71699.1"/>
    <property type="molecule type" value="Genomic_DNA"/>
</dbReference>
<feature type="transmembrane region" description="Helical" evidence="5">
    <location>
        <begin position="321"/>
        <end position="340"/>
    </location>
</feature>
<feature type="transmembrane region" description="Helical" evidence="5">
    <location>
        <begin position="42"/>
        <end position="63"/>
    </location>
</feature>
<evidence type="ECO:0000259" key="6">
    <source>
        <dbReference type="Pfam" id="PF03151"/>
    </source>
</evidence>
<keyword evidence="8" id="KW-1185">Reference proteome</keyword>
<feature type="transmembrane region" description="Helical" evidence="5">
    <location>
        <begin position="193"/>
        <end position="214"/>
    </location>
</feature>
<keyword evidence="2 5" id="KW-0812">Transmembrane</keyword>
<feature type="transmembrane region" description="Helical" evidence="5">
    <location>
        <begin position="75"/>
        <end position="98"/>
    </location>
</feature>
<feature type="transmembrane region" description="Helical" evidence="5">
    <location>
        <begin position="171"/>
        <end position="187"/>
    </location>
</feature>
<keyword evidence="3 5" id="KW-1133">Transmembrane helix</keyword>